<gene>
    <name evidence="1" type="ORF">MML48_4g00012355</name>
</gene>
<evidence type="ECO:0000313" key="2">
    <source>
        <dbReference type="Proteomes" id="UP001056778"/>
    </source>
</evidence>
<evidence type="ECO:0000313" key="1">
    <source>
        <dbReference type="EMBL" id="KAI4462382.1"/>
    </source>
</evidence>
<organism evidence="1 2">
    <name type="scientific">Holotrichia oblita</name>
    <name type="common">Chafer beetle</name>
    <dbReference type="NCBI Taxonomy" id="644536"/>
    <lineage>
        <taxon>Eukaryota</taxon>
        <taxon>Metazoa</taxon>
        <taxon>Ecdysozoa</taxon>
        <taxon>Arthropoda</taxon>
        <taxon>Hexapoda</taxon>
        <taxon>Insecta</taxon>
        <taxon>Pterygota</taxon>
        <taxon>Neoptera</taxon>
        <taxon>Endopterygota</taxon>
        <taxon>Coleoptera</taxon>
        <taxon>Polyphaga</taxon>
        <taxon>Scarabaeiformia</taxon>
        <taxon>Scarabaeidae</taxon>
        <taxon>Melolonthinae</taxon>
        <taxon>Holotrichia</taxon>
    </lineage>
</organism>
<accession>A0ACB9T6E7</accession>
<proteinExistence type="predicted"/>
<dbReference type="Proteomes" id="UP001056778">
    <property type="component" value="Chromosome 4"/>
</dbReference>
<name>A0ACB9T6E7_HOLOL</name>
<protein>
    <submittedName>
        <fullName evidence="1">Phosphoribosylformylglycinamidine synthase</fullName>
    </submittedName>
</protein>
<sequence>MYDQSSIIRLYRTPAFTPAKSTEILLNLQRKNAKVQDLQTEICYHVELSQGQLSPKDLNKLKWILRSPFHPENLSEKPQLSSHSNSTLIEVGPRFNFSTSNSTNAVSICRSLDLKIVTRLEVSRRYLINLSGSISKKEEEELASGLFDRMTECRYIETNIPRKSFNEKLVKKDDLRDVDILGKGRAALQEINDELGLAFDESDLDYYTNLFKNILNRNPTSVECFDLAQSNSEHSRHWFFKGKMVIDGVEYEKSLIDMIIDTQKHTNANNVIKFSDNSSAIKGYIHRSLKPVNAGYVSELRPVNSESHLIFTAETHNFPTGVAPFSGATTGTGGRIRDVESVGRGGYCIAGTAGYSVGNLNIEDYPLSWEDPTFEYPTNFATPVDILIEASNGASDYGNKFGEPLISGFTRSFGMVDDQDERREWIKPIMFSGGIGFMEANMTEKEKPEKGHQIVKIGGPVYRIGVGGGSASSVEVQGDNKEELDFNAVQRGDAEMENKLNRVVRACLELGKNNPILSIHDQGAGGNGNVLKELVEPAGGVIYANKFDLGDPTINALELWGAEYQESNALLCKKEDTNLLREICKRERCPINCVGEVTGDGRVVLSLDDDQKVVPFNLDLNHVLGKMPRKVFNSTRIAKKLPALSFPNDISIYKSLELILRLPAVSSKRYLTNKVDRCVTGLVAQQQCVGPLHTPLANVAVTAITHFGYEGIASSIGEQPIKGLINTAAGARLTVAEALSNLVFANITDLKDIKCSGNWMWAAKLPGEGAALYDACVAMTELMSQLGIAIDGGKDSLSMAARVGDKTVKAPGTLVVSTYAPCPDVRKVVTPDLKAPSMGKSATLLFVDLSHHCNRLGGSALAQCYKQLGNDVPDVNNVEDLKNAFNATQELIRDGAILAGHDVSDGGLITCLLEMCFSGMSGIEVHVSHRSGKAIPILFSEEIGWVLEVLDNDVKHCLTVFEKHHAPVYKIGKSVGFGMQSRIAITVNNSSIESSVLPLMKMWEDTSYHLELRQTIKECAESEFQSLSTRTGPKYKLSFDPDSTKCFGKDPPVKVAVLREEGTNGDREMAAALVRVGFKVWDVTMQDLLSGAITLDEFRGVIFPGGFSYADVLGSAKGWAASILFNEEIEHQFKKFVSRPDTFSLGVCNGCQLMALIGWVGHLEDPQGKPDIMLEHNKSERYECRWSTVKITKSQAIMLRGMEESVFGVWVAHGEGRFVFKNDYVYRDLVADKCVCLRYVDDNGVPTEVYPMNPNGSVEGLAGICSKDGRHLAMMPHPERCVQPFQWPYMPQDWTNFQKSPWEKMFRNAYEWCISV</sequence>
<keyword evidence="2" id="KW-1185">Reference proteome</keyword>
<reference evidence="1" key="1">
    <citation type="submission" date="2022-04" db="EMBL/GenBank/DDBJ databases">
        <title>Chromosome-scale genome assembly of Holotrichia oblita Faldermann.</title>
        <authorList>
            <person name="Rongchong L."/>
        </authorList>
    </citation>
    <scope>NUCLEOTIDE SEQUENCE</scope>
    <source>
        <strain evidence="1">81SQS9</strain>
    </source>
</reference>
<dbReference type="EMBL" id="CM043018">
    <property type="protein sequence ID" value="KAI4462382.1"/>
    <property type="molecule type" value="Genomic_DNA"/>
</dbReference>
<comment type="caution">
    <text evidence="1">The sequence shown here is derived from an EMBL/GenBank/DDBJ whole genome shotgun (WGS) entry which is preliminary data.</text>
</comment>